<evidence type="ECO:0000313" key="6">
    <source>
        <dbReference type="EMBL" id="MBB6093153.1"/>
    </source>
</evidence>
<feature type="domain" description="CENP-V/GFA" evidence="5">
    <location>
        <begin position="150"/>
        <end position="277"/>
    </location>
</feature>
<evidence type="ECO:0000256" key="3">
    <source>
        <dbReference type="ARBA" id="ARBA00022833"/>
    </source>
</evidence>
<evidence type="ECO:0000313" key="7">
    <source>
        <dbReference type="Proteomes" id="UP000588068"/>
    </source>
</evidence>
<dbReference type="Proteomes" id="UP000588068">
    <property type="component" value="Unassembled WGS sequence"/>
</dbReference>
<gene>
    <name evidence="6" type="ORF">HNQ60_002031</name>
</gene>
<dbReference type="AlphaFoldDB" id="A0A841HKA4"/>
<dbReference type="PANTHER" id="PTHR33337">
    <property type="entry name" value="GFA DOMAIN-CONTAINING PROTEIN"/>
    <property type="match status" value="1"/>
</dbReference>
<evidence type="ECO:0000256" key="1">
    <source>
        <dbReference type="ARBA" id="ARBA00005495"/>
    </source>
</evidence>
<feature type="domain" description="CENP-V/GFA" evidence="5">
    <location>
        <begin position="2"/>
        <end position="119"/>
    </location>
</feature>
<dbReference type="EMBL" id="JACHHZ010000002">
    <property type="protein sequence ID" value="MBB6093153.1"/>
    <property type="molecule type" value="Genomic_DNA"/>
</dbReference>
<dbReference type="InterPro" id="IPR006913">
    <property type="entry name" value="CENP-V/GFA"/>
</dbReference>
<comment type="similarity">
    <text evidence="1">Belongs to the Gfa family.</text>
</comment>
<dbReference type="Pfam" id="PF04828">
    <property type="entry name" value="GFA"/>
    <property type="match status" value="2"/>
</dbReference>
<evidence type="ECO:0000256" key="2">
    <source>
        <dbReference type="ARBA" id="ARBA00022723"/>
    </source>
</evidence>
<dbReference type="GO" id="GO:0046872">
    <property type="term" value="F:metal ion binding"/>
    <property type="evidence" value="ECO:0007669"/>
    <property type="project" value="UniProtKB-KW"/>
</dbReference>
<dbReference type="PROSITE" id="PS51891">
    <property type="entry name" value="CENP_V_GFA"/>
    <property type="match status" value="2"/>
</dbReference>
<protein>
    <recommendedName>
        <fullName evidence="5">CENP-V/GFA domain-containing protein</fullName>
    </recommendedName>
</protein>
<keyword evidence="2" id="KW-0479">Metal-binding</keyword>
<comment type="caution">
    <text evidence="6">The sequence shown here is derived from an EMBL/GenBank/DDBJ whole genome shotgun (WGS) entry which is preliminary data.</text>
</comment>
<evidence type="ECO:0000259" key="5">
    <source>
        <dbReference type="PROSITE" id="PS51891"/>
    </source>
</evidence>
<dbReference type="PANTHER" id="PTHR33337:SF40">
    <property type="entry name" value="CENP-V_GFA DOMAIN-CONTAINING PROTEIN-RELATED"/>
    <property type="match status" value="1"/>
</dbReference>
<dbReference type="RefSeq" id="WP_184331239.1">
    <property type="nucleotide sequence ID" value="NZ_JACHHZ010000002.1"/>
</dbReference>
<proteinExistence type="inferred from homology"/>
<accession>A0A841HKA4</accession>
<evidence type="ECO:0000256" key="4">
    <source>
        <dbReference type="ARBA" id="ARBA00023239"/>
    </source>
</evidence>
<dbReference type="InterPro" id="IPR011057">
    <property type="entry name" value="Mss4-like_sf"/>
</dbReference>
<dbReference type="Gene3D" id="3.90.1590.10">
    <property type="entry name" value="glutathione-dependent formaldehyde- activating enzyme (gfa)"/>
    <property type="match status" value="2"/>
</dbReference>
<organism evidence="6 7">
    <name type="scientific">Povalibacter uvarum</name>
    <dbReference type="NCBI Taxonomy" id="732238"/>
    <lineage>
        <taxon>Bacteria</taxon>
        <taxon>Pseudomonadati</taxon>
        <taxon>Pseudomonadota</taxon>
        <taxon>Gammaproteobacteria</taxon>
        <taxon>Steroidobacterales</taxon>
        <taxon>Steroidobacteraceae</taxon>
        <taxon>Povalibacter</taxon>
    </lineage>
</organism>
<name>A0A841HKA4_9GAMM</name>
<dbReference type="GO" id="GO:0016846">
    <property type="term" value="F:carbon-sulfur lyase activity"/>
    <property type="evidence" value="ECO:0007669"/>
    <property type="project" value="InterPro"/>
</dbReference>
<reference evidence="6 7" key="1">
    <citation type="submission" date="2020-08" db="EMBL/GenBank/DDBJ databases">
        <title>Genomic Encyclopedia of Type Strains, Phase IV (KMG-IV): sequencing the most valuable type-strain genomes for metagenomic binning, comparative biology and taxonomic classification.</title>
        <authorList>
            <person name="Goeker M."/>
        </authorList>
    </citation>
    <scope>NUCLEOTIDE SEQUENCE [LARGE SCALE GENOMIC DNA]</scope>
    <source>
        <strain evidence="6 7">DSM 26723</strain>
    </source>
</reference>
<keyword evidence="4" id="KW-0456">Lyase</keyword>
<keyword evidence="3" id="KW-0862">Zinc</keyword>
<keyword evidence="7" id="KW-1185">Reference proteome</keyword>
<sequence length="290" mass="32073">MTTGSCLCGAVRYEIAGPYKWMTHCHCSMCRKHHGSLFGTTVGVERSNFRWLQGEDAVVHYRSSATFERPFCAHCGSVLPDVSGEVAICPAGTLADDLDARPRAHIFVSSKSPMCEIHDDLRRFDEYPPGYGQAVSAPHNPAAETTDPTLHGSCLCGAVAFEIDEQPRNLVNCHCSRCRKSRGAAHGTNFFVRLEHLRWTRGAQKIRSYKVPDAQIFTTSFCTDCGSKLPAAFAPIKRYIVPAGALDTPLPLKPGINIYVSSKAAWFDIRDGLEQFDAMPPMDRVRDVMF</sequence>
<dbReference type="SUPFAM" id="SSF51316">
    <property type="entry name" value="Mss4-like"/>
    <property type="match status" value="2"/>
</dbReference>